<protein>
    <recommendedName>
        <fullName evidence="1">Metallo-beta-lactamase domain-containing protein</fullName>
    </recommendedName>
</protein>
<gene>
    <name evidence="2" type="ORF">K450DRAFT_251162</name>
</gene>
<dbReference type="GO" id="GO:0005737">
    <property type="term" value="C:cytoplasm"/>
    <property type="evidence" value="ECO:0007669"/>
    <property type="project" value="TreeGrafter"/>
</dbReference>
<dbReference type="Gene3D" id="3.60.15.10">
    <property type="entry name" value="Ribonuclease Z/Hydroxyacylglutathione hydrolase-like"/>
    <property type="match status" value="1"/>
</dbReference>
<feature type="domain" description="Metallo-beta-lactamase" evidence="1">
    <location>
        <begin position="238"/>
        <end position="437"/>
    </location>
</feature>
<proteinExistence type="predicted"/>
<dbReference type="GO" id="GO:0070290">
    <property type="term" value="F:N-acylphosphatidylethanolamine-specific phospholipase D activity"/>
    <property type="evidence" value="ECO:0007669"/>
    <property type="project" value="TreeGrafter"/>
</dbReference>
<dbReference type="AlphaFoldDB" id="A0AAD5E7H4"/>
<comment type="caution">
    <text evidence="2">The sequence shown here is derived from an EMBL/GenBank/DDBJ whole genome shotgun (WGS) entry which is preliminary data.</text>
</comment>
<reference evidence="2" key="2">
    <citation type="journal article" date="2022" name="Proc. Natl. Acad. Sci. U.S.A.">
        <title>Diploid-dominant life cycles characterize the early evolution of Fungi.</title>
        <authorList>
            <person name="Amses K.R."/>
            <person name="Simmons D.R."/>
            <person name="Longcore J.E."/>
            <person name="Mondo S.J."/>
            <person name="Seto K."/>
            <person name="Jeronimo G.H."/>
            <person name="Bonds A.E."/>
            <person name="Quandt C.A."/>
            <person name="Davis W.J."/>
            <person name="Chang Y."/>
            <person name="Federici B.A."/>
            <person name="Kuo A."/>
            <person name="LaButti K."/>
            <person name="Pangilinan J."/>
            <person name="Andreopoulos W."/>
            <person name="Tritt A."/>
            <person name="Riley R."/>
            <person name="Hundley H."/>
            <person name="Johnson J."/>
            <person name="Lipzen A."/>
            <person name="Barry K."/>
            <person name="Lang B.F."/>
            <person name="Cuomo C.A."/>
            <person name="Buchler N.E."/>
            <person name="Grigoriev I.V."/>
            <person name="Spatafora J.W."/>
            <person name="Stajich J.E."/>
            <person name="James T.Y."/>
        </authorList>
    </citation>
    <scope>NUCLEOTIDE SEQUENCE</scope>
    <source>
        <strain evidence="2">AG</strain>
    </source>
</reference>
<dbReference type="GeneID" id="75916016"/>
<dbReference type="RefSeq" id="XP_051442665.1">
    <property type="nucleotide sequence ID" value="XM_051590673.1"/>
</dbReference>
<evidence type="ECO:0000313" key="3">
    <source>
        <dbReference type="Proteomes" id="UP001206595"/>
    </source>
</evidence>
<accession>A0AAD5E7H4</accession>
<reference evidence="2" key="1">
    <citation type="submission" date="2021-06" db="EMBL/GenBank/DDBJ databases">
        <authorList>
            <consortium name="DOE Joint Genome Institute"/>
            <person name="Mondo S.J."/>
            <person name="Amses K.R."/>
            <person name="Simmons D.R."/>
            <person name="Longcore J.E."/>
            <person name="Seto K."/>
            <person name="Alves G.H."/>
            <person name="Bonds A.E."/>
            <person name="Quandt C.A."/>
            <person name="Davis W.J."/>
            <person name="Chang Y."/>
            <person name="Letcher P.M."/>
            <person name="Powell M.J."/>
            <person name="Kuo A."/>
            <person name="Labutti K."/>
            <person name="Pangilinan J."/>
            <person name="Andreopoulos W."/>
            <person name="Tritt A."/>
            <person name="Riley R."/>
            <person name="Hundley H."/>
            <person name="Johnson J."/>
            <person name="Lipzen A."/>
            <person name="Barry K."/>
            <person name="Berbee M.L."/>
            <person name="Buchler N.E."/>
            <person name="Grigoriev I.V."/>
            <person name="Spatafora J.W."/>
            <person name="Stajich J.E."/>
            <person name="James T.Y."/>
        </authorList>
    </citation>
    <scope>NUCLEOTIDE SEQUENCE</scope>
    <source>
        <strain evidence="2">AG</strain>
    </source>
</reference>
<dbReference type="SUPFAM" id="SSF56281">
    <property type="entry name" value="Metallo-hydrolase/oxidoreductase"/>
    <property type="match status" value="1"/>
</dbReference>
<dbReference type="GO" id="GO:0070291">
    <property type="term" value="P:N-acylethanolamine metabolic process"/>
    <property type="evidence" value="ECO:0007669"/>
    <property type="project" value="TreeGrafter"/>
</dbReference>
<keyword evidence="3" id="KW-1185">Reference proteome</keyword>
<dbReference type="InterPro" id="IPR036866">
    <property type="entry name" value="RibonucZ/Hydroxyglut_hydro"/>
</dbReference>
<sequence>MNLIIFNEPIKRKYWTTQQTKQKKLTASMVTFFFFPVILGPVQQADTGQWLFVRSFYLMPQFAAQRRSIFTNFPIPFEHPYTVPVLIAALSTSSLIYYYLSASHDAELRNAQRRRDLQKRKSMKRPEDRFASMKHNGHYVNPFEEWQDVTVYETIVHWIARLKGNGIPYDRKKLEEALPVKTPDLELIKAANAKDSSRQMTESWVEVEKDSSSTSQRKTTITWFGQSTCIVTLDGLTILTDPVFSARSVNDYVGPKRLRTVPGSIKDYKGIIDIVLVSHDHFDHLDEQVVRELNNTVTWYIPLGLRDWFVRRGVLNVIELDWWQEIHHKERPDVVIAAVPAMHWSGSRIPFDKNTSLWSSFVVKSPNGSFFFCGDTGYSDELFSVIGKLYAPFSLAAFPIGSYEPRRLMKHVHMGPDEAVKAHNDLGRPTLSVGIHWGTFMMSDEHYLDPPKKLKEAWLESEANHQPVDANRKSQFITTAFGETVLVEN</sequence>
<evidence type="ECO:0000313" key="2">
    <source>
        <dbReference type="EMBL" id="KAI8577661.1"/>
    </source>
</evidence>
<organism evidence="2 3">
    <name type="scientific">Umbelopsis ramanniana AG</name>
    <dbReference type="NCBI Taxonomy" id="1314678"/>
    <lineage>
        <taxon>Eukaryota</taxon>
        <taxon>Fungi</taxon>
        <taxon>Fungi incertae sedis</taxon>
        <taxon>Mucoromycota</taxon>
        <taxon>Mucoromycotina</taxon>
        <taxon>Umbelopsidomycetes</taxon>
        <taxon>Umbelopsidales</taxon>
        <taxon>Umbelopsidaceae</taxon>
        <taxon>Umbelopsis</taxon>
    </lineage>
</organism>
<name>A0AAD5E7H4_UMBRA</name>
<dbReference type="GO" id="GO:0070292">
    <property type="term" value="P:N-acylphosphatidylethanolamine metabolic process"/>
    <property type="evidence" value="ECO:0007669"/>
    <property type="project" value="TreeGrafter"/>
</dbReference>
<dbReference type="Proteomes" id="UP001206595">
    <property type="component" value="Unassembled WGS sequence"/>
</dbReference>
<dbReference type="InterPro" id="IPR001279">
    <property type="entry name" value="Metallo-B-lactamas"/>
</dbReference>
<dbReference type="PANTHER" id="PTHR15032">
    <property type="entry name" value="N-ACYL-PHOSPHATIDYLETHANOLAMINE-HYDROLYZING PHOSPHOLIPASE D"/>
    <property type="match status" value="1"/>
</dbReference>
<dbReference type="Pfam" id="PF12706">
    <property type="entry name" value="Lactamase_B_2"/>
    <property type="match status" value="1"/>
</dbReference>
<dbReference type="PANTHER" id="PTHR15032:SF4">
    <property type="entry name" value="N-ACYL-PHOSPHATIDYLETHANOLAMINE-HYDROLYZING PHOSPHOLIPASE D"/>
    <property type="match status" value="1"/>
</dbReference>
<dbReference type="EMBL" id="MU620938">
    <property type="protein sequence ID" value="KAI8577661.1"/>
    <property type="molecule type" value="Genomic_DNA"/>
</dbReference>
<evidence type="ECO:0000259" key="1">
    <source>
        <dbReference type="Pfam" id="PF12706"/>
    </source>
</evidence>